<dbReference type="Gene3D" id="3.50.50.60">
    <property type="entry name" value="FAD/NAD(P)-binding domain"/>
    <property type="match status" value="1"/>
</dbReference>
<evidence type="ECO:0000256" key="1">
    <source>
        <dbReference type="ARBA" id="ARBA00010790"/>
    </source>
</evidence>
<protein>
    <submittedName>
        <fullName evidence="3">Glucose dehydrogenase [acceptor]</fullName>
    </submittedName>
</protein>
<evidence type="ECO:0000256" key="2">
    <source>
        <dbReference type="SAM" id="SignalP"/>
    </source>
</evidence>
<feature type="chain" id="PRO_5002053928" evidence="2">
    <location>
        <begin position="19"/>
        <end position="115"/>
    </location>
</feature>
<proteinExistence type="inferred from homology"/>
<reference evidence="3" key="2">
    <citation type="submission" date="2014-07" db="EMBL/GenBank/DDBJ databases">
        <authorList>
            <person name="Hull J."/>
        </authorList>
    </citation>
    <scope>NUCLEOTIDE SEQUENCE</scope>
</reference>
<sequence length="115" mass="12686">MAQLSSIGLVVIFGLSRASIPIEYPTRERSVPLGLKCSYDFIIIGGGSAGCLLANRLSEVAQWNILLLEAGEDEPFTSKVPFFPRVSQKTRIDWNFTTTKQRNACLSNDGYCEVP</sequence>
<dbReference type="PANTHER" id="PTHR11552:SF227">
    <property type="entry name" value="GLUCOSE DEHYDROGENASE [FAD, QUINONE]-LIKE PROTEIN"/>
    <property type="match status" value="1"/>
</dbReference>
<reference evidence="3" key="1">
    <citation type="journal article" date="2014" name="PLoS ONE">
        <title>Transcriptome-Based Identification of ABC Transporters in the Western Tarnished Plant Bug Lygus hesperus.</title>
        <authorList>
            <person name="Hull J.J."/>
            <person name="Chaney K."/>
            <person name="Geib S.M."/>
            <person name="Fabrick J.A."/>
            <person name="Brent C.S."/>
            <person name="Walsh D."/>
            <person name="Lavine L.C."/>
        </authorList>
    </citation>
    <scope>NUCLEOTIDE SEQUENCE</scope>
</reference>
<dbReference type="SUPFAM" id="SSF51905">
    <property type="entry name" value="FAD/NAD(P)-binding domain"/>
    <property type="match status" value="1"/>
</dbReference>
<dbReference type="AlphaFoldDB" id="A0A0A9WN12"/>
<feature type="signal peptide" evidence="2">
    <location>
        <begin position="1"/>
        <end position="18"/>
    </location>
</feature>
<gene>
    <name evidence="3" type="primary">Gld_48</name>
    <name evidence="3" type="ORF">CM83_23847</name>
</gene>
<organism evidence="3">
    <name type="scientific">Lygus hesperus</name>
    <name type="common">Western plant bug</name>
    <dbReference type="NCBI Taxonomy" id="30085"/>
    <lineage>
        <taxon>Eukaryota</taxon>
        <taxon>Metazoa</taxon>
        <taxon>Ecdysozoa</taxon>
        <taxon>Arthropoda</taxon>
        <taxon>Hexapoda</taxon>
        <taxon>Insecta</taxon>
        <taxon>Pterygota</taxon>
        <taxon>Neoptera</taxon>
        <taxon>Paraneoptera</taxon>
        <taxon>Hemiptera</taxon>
        <taxon>Heteroptera</taxon>
        <taxon>Panheteroptera</taxon>
        <taxon>Cimicomorpha</taxon>
        <taxon>Miridae</taxon>
        <taxon>Mirini</taxon>
        <taxon>Lygus</taxon>
    </lineage>
</organism>
<evidence type="ECO:0000313" key="3">
    <source>
        <dbReference type="EMBL" id="JAG08826.1"/>
    </source>
</evidence>
<dbReference type="EMBL" id="GBHO01034778">
    <property type="protein sequence ID" value="JAG08826.1"/>
    <property type="molecule type" value="Transcribed_RNA"/>
</dbReference>
<dbReference type="GO" id="GO:0050660">
    <property type="term" value="F:flavin adenine dinucleotide binding"/>
    <property type="evidence" value="ECO:0007669"/>
    <property type="project" value="InterPro"/>
</dbReference>
<dbReference type="Gene3D" id="3.30.560.10">
    <property type="entry name" value="Glucose Oxidase, domain 3"/>
    <property type="match status" value="1"/>
</dbReference>
<dbReference type="GO" id="GO:0016491">
    <property type="term" value="F:oxidoreductase activity"/>
    <property type="evidence" value="ECO:0007669"/>
    <property type="project" value="TreeGrafter"/>
</dbReference>
<dbReference type="PANTHER" id="PTHR11552">
    <property type="entry name" value="GLUCOSE-METHANOL-CHOLINE GMC OXIDOREDUCTASE"/>
    <property type="match status" value="1"/>
</dbReference>
<comment type="similarity">
    <text evidence="1">Belongs to the GMC oxidoreductase family.</text>
</comment>
<dbReference type="InterPro" id="IPR012132">
    <property type="entry name" value="GMC_OxRdtase"/>
</dbReference>
<name>A0A0A9WN12_LYGHE</name>
<keyword evidence="2" id="KW-0732">Signal</keyword>
<accession>A0A0A9WN12</accession>
<dbReference type="InterPro" id="IPR036188">
    <property type="entry name" value="FAD/NAD-bd_sf"/>
</dbReference>
<dbReference type="Pfam" id="PF05834">
    <property type="entry name" value="Lycopene_cycl"/>
    <property type="match status" value="1"/>
</dbReference>
<feature type="non-terminal residue" evidence="3">
    <location>
        <position position="115"/>
    </location>
</feature>